<gene>
    <name evidence="3" type="ORF">DJ021_16735</name>
</gene>
<keyword evidence="4" id="KW-1185">Reference proteome</keyword>
<keyword evidence="1 2" id="KW-0732">Signal</keyword>
<dbReference type="AlphaFoldDB" id="A0A328B1P0"/>
<dbReference type="Proteomes" id="UP000249842">
    <property type="component" value="Unassembled WGS sequence"/>
</dbReference>
<feature type="chain" id="PRO_5016385454" evidence="2">
    <location>
        <begin position="21"/>
        <end position="198"/>
    </location>
</feature>
<evidence type="ECO:0000313" key="4">
    <source>
        <dbReference type="Proteomes" id="UP000249842"/>
    </source>
</evidence>
<dbReference type="PROSITE" id="PS00306">
    <property type="entry name" value="CASEIN_ALPHA_BETA"/>
    <property type="match status" value="1"/>
</dbReference>
<evidence type="ECO:0000313" key="3">
    <source>
        <dbReference type="EMBL" id="RAK61330.1"/>
    </source>
</evidence>
<dbReference type="RefSeq" id="WP_111458622.1">
    <property type="nucleotide sequence ID" value="NZ_QFYP01000001.1"/>
</dbReference>
<protein>
    <submittedName>
        <fullName evidence="3">Uncharacterized protein</fullName>
    </submittedName>
</protein>
<reference evidence="4" key="1">
    <citation type="submission" date="2018-05" db="EMBL/GenBank/DDBJ databases">
        <authorList>
            <person name="Li X."/>
        </authorList>
    </citation>
    <scope>NUCLEOTIDE SEQUENCE [LARGE SCALE GENOMIC DNA]</scope>
    <source>
        <strain evidence="4">HKS-05</strain>
    </source>
</reference>
<dbReference type="PROSITE" id="PS51257">
    <property type="entry name" value="PROKAR_LIPOPROTEIN"/>
    <property type="match status" value="1"/>
</dbReference>
<organism evidence="3 4">
    <name type="scientific">Phenylobacterium hankyongense</name>
    <dbReference type="NCBI Taxonomy" id="1813876"/>
    <lineage>
        <taxon>Bacteria</taxon>
        <taxon>Pseudomonadati</taxon>
        <taxon>Pseudomonadota</taxon>
        <taxon>Alphaproteobacteria</taxon>
        <taxon>Caulobacterales</taxon>
        <taxon>Caulobacteraceae</taxon>
        <taxon>Phenylobacterium</taxon>
    </lineage>
</organism>
<dbReference type="OrthoDB" id="7211066at2"/>
<accession>A0A328B1P0</accession>
<dbReference type="InterPro" id="IPR031305">
    <property type="entry name" value="Casein_CS"/>
</dbReference>
<name>A0A328B1P0_9CAUL</name>
<evidence type="ECO:0000256" key="2">
    <source>
        <dbReference type="SAM" id="SignalP"/>
    </source>
</evidence>
<dbReference type="EMBL" id="QFYP01000001">
    <property type="protein sequence ID" value="RAK61330.1"/>
    <property type="molecule type" value="Genomic_DNA"/>
</dbReference>
<feature type="signal peptide" evidence="2">
    <location>
        <begin position="1"/>
        <end position="20"/>
    </location>
</feature>
<sequence length="198" mass="20814">MRRISLACLLAAALAGAGCAATPPPNGSQRVQTTSAANREDIKGAVSAPLRDLNVRRTWIPEVLLQAMADPYGRPSKKLKCTELAALLKPLNDALGADLDEPSVDEDDLLQKGRTTALGAVAGVASDAIPFRGWVRKLSGAERHDRLVQAAITAGGVRRAYLKGLGEAHGCSPPATPSHVLAGAPVVTQDMKPRYPIR</sequence>
<proteinExistence type="predicted"/>
<evidence type="ECO:0000256" key="1">
    <source>
        <dbReference type="ARBA" id="ARBA00022729"/>
    </source>
</evidence>
<comment type="caution">
    <text evidence="3">The sequence shown here is derived from an EMBL/GenBank/DDBJ whole genome shotgun (WGS) entry which is preliminary data.</text>
</comment>